<evidence type="ECO:0000313" key="4">
    <source>
        <dbReference type="Proteomes" id="UP000292003"/>
    </source>
</evidence>
<feature type="region of interest" description="Disordered" evidence="1">
    <location>
        <begin position="1"/>
        <end position="70"/>
    </location>
</feature>
<dbReference type="SMART" id="SM01040">
    <property type="entry name" value="Bro-N"/>
    <property type="match status" value="1"/>
</dbReference>
<organism evidence="3 4">
    <name type="scientific">Amycolatopsis suaedae</name>
    <dbReference type="NCBI Taxonomy" id="2510978"/>
    <lineage>
        <taxon>Bacteria</taxon>
        <taxon>Bacillati</taxon>
        <taxon>Actinomycetota</taxon>
        <taxon>Actinomycetes</taxon>
        <taxon>Pseudonocardiales</taxon>
        <taxon>Pseudonocardiaceae</taxon>
        <taxon>Amycolatopsis</taxon>
    </lineage>
</organism>
<dbReference type="PROSITE" id="PS51750">
    <property type="entry name" value="BRO_N"/>
    <property type="match status" value="1"/>
</dbReference>
<dbReference type="Proteomes" id="UP000292003">
    <property type="component" value="Unassembled WGS sequence"/>
</dbReference>
<comment type="caution">
    <text evidence="3">The sequence shown here is derived from an EMBL/GenBank/DDBJ whole genome shotgun (WGS) entry which is preliminary data.</text>
</comment>
<dbReference type="EMBL" id="SFCC01000021">
    <property type="protein sequence ID" value="RZQ59845.1"/>
    <property type="molecule type" value="Genomic_DNA"/>
</dbReference>
<dbReference type="GO" id="GO:0003677">
    <property type="term" value="F:DNA binding"/>
    <property type="evidence" value="ECO:0007669"/>
    <property type="project" value="InterPro"/>
</dbReference>
<name>A0A4V2EL01_9PSEU</name>
<proteinExistence type="predicted"/>
<gene>
    <name evidence="3" type="ORF">EWH70_32550</name>
</gene>
<evidence type="ECO:0000256" key="1">
    <source>
        <dbReference type="SAM" id="MobiDB-lite"/>
    </source>
</evidence>
<dbReference type="InterPro" id="IPR003497">
    <property type="entry name" value="BRO_N_domain"/>
</dbReference>
<dbReference type="OrthoDB" id="9812611at2"/>
<dbReference type="AlphaFoldDB" id="A0A4V2EL01"/>
<reference evidence="3 4" key="1">
    <citation type="submission" date="2019-02" db="EMBL/GenBank/DDBJ databases">
        <title>Draft genome sequence of Amycolatopsis sp. 8-3EHSu isolated from roots of Suaeda maritima.</title>
        <authorList>
            <person name="Duangmal K."/>
            <person name="Chantavorakit T."/>
        </authorList>
    </citation>
    <scope>NUCLEOTIDE SEQUENCE [LARGE SCALE GENOMIC DNA]</scope>
    <source>
        <strain evidence="3 4">8-3EHSu</strain>
    </source>
</reference>
<sequence length="313" mass="34439">MCGVSSPEFPKGDEEGGRTIPACGPLQGPQGRGYDPAQGHRHQLSSRRTGAMRNRISNTPDQPEGSPNGEMDLFTGMGDGLGPEHFGLTDTGRAYVVAGPFAKALGHRDADKATRLLDEEEKGTQIVGTPGGDQRVSVVYEEGIWRLIFRSNLPAARELTKRVTAILRELREKGVVDRRPQRELTRLELIDLARESELGRLAAARRVQELEPKAEAFDRFLTAEGDYAVGTVAKMLGIGQNTLFAHLRAKRVLITGGRRHNTPYEQHAKHFRVVARDFDIGETVRTGYTTYVRPSGIDLIRRLLQLPPGDAAA</sequence>
<dbReference type="InterPro" id="IPR005039">
    <property type="entry name" value="Ant_C"/>
</dbReference>
<dbReference type="Pfam" id="PF02498">
    <property type="entry name" value="Bro-N"/>
    <property type="match status" value="1"/>
</dbReference>
<feature type="domain" description="Bro-N" evidence="2">
    <location>
        <begin position="85"/>
        <end position="174"/>
    </location>
</feature>
<evidence type="ECO:0000313" key="3">
    <source>
        <dbReference type="EMBL" id="RZQ59845.1"/>
    </source>
</evidence>
<evidence type="ECO:0000259" key="2">
    <source>
        <dbReference type="PROSITE" id="PS51750"/>
    </source>
</evidence>
<protein>
    <recommendedName>
        <fullName evidence="2">Bro-N domain-containing protein</fullName>
    </recommendedName>
</protein>
<accession>A0A4V2EL01</accession>
<keyword evidence="4" id="KW-1185">Reference proteome</keyword>
<dbReference type="Pfam" id="PF03374">
    <property type="entry name" value="ANT"/>
    <property type="match status" value="1"/>
</dbReference>